<evidence type="ECO:0000313" key="1">
    <source>
        <dbReference type="EMBL" id="SMF13820.1"/>
    </source>
</evidence>
<gene>
    <name evidence="1" type="ORF">SAMN06296036_105258</name>
</gene>
<reference evidence="2" key="1">
    <citation type="submission" date="2017-04" db="EMBL/GenBank/DDBJ databases">
        <authorList>
            <person name="Varghese N."/>
            <person name="Submissions S."/>
        </authorList>
    </citation>
    <scope>NUCLEOTIDE SEQUENCE [LARGE SCALE GENOMIC DNA]</scope>
    <source>
        <strain evidence="2">RKEM611</strain>
    </source>
</reference>
<organism evidence="1 2">
    <name type="scientific">Pseudobacteriovorax antillogorgiicola</name>
    <dbReference type="NCBI Taxonomy" id="1513793"/>
    <lineage>
        <taxon>Bacteria</taxon>
        <taxon>Pseudomonadati</taxon>
        <taxon>Bdellovibrionota</taxon>
        <taxon>Oligoflexia</taxon>
        <taxon>Oligoflexales</taxon>
        <taxon>Pseudobacteriovoracaceae</taxon>
        <taxon>Pseudobacteriovorax</taxon>
    </lineage>
</organism>
<sequence length="290" mass="33062">MSATFKKSYGVNDFYYYYNPGQKLDDQAMLDLFTELKEVNDHAKSPLSHGLLPDTRNVPTIREIYESCVVCIIKVEGHLSGFLITPILNNGRQMVVHSGLVMINRNKGANLIALASAHTAIFLQKTLKRYFTTNISSTPSIIEAFSKTVTRPWPCPTAKLVKPYRGYREACRTLYEDYMQKRFLNPDDLMIDYKRFVIRSKSQTMGFTTDLRKISRSSDFKFINFCFTWLDYEKEEDMVQVGVVNRWTALKIKCGLAAYRASLAFQTPEVEPTPIQAAPNLSSATLKKAS</sequence>
<dbReference type="EMBL" id="FWZT01000005">
    <property type="protein sequence ID" value="SMF13820.1"/>
    <property type="molecule type" value="Genomic_DNA"/>
</dbReference>
<name>A0A1Y6BJ49_9BACT</name>
<dbReference type="RefSeq" id="WP_132317195.1">
    <property type="nucleotide sequence ID" value="NZ_FWZT01000005.1"/>
</dbReference>
<evidence type="ECO:0000313" key="2">
    <source>
        <dbReference type="Proteomes" id="UP000192907"/>
    </source>
</evidence>
<dbReference type="AlphaFoldDB" id="A0A1Y6BJ49"/>
<keyword evidence="2" id="KW-1185">Reference proteome</keyword>
<accession>A0A1Y6BJ49</accession>
<proteinExistence type="predicted"/>
<dbReference type="Proteomes" id="UP000192907">
    <property type="component" value="Unassembled WGS sequence"/>
</dbReference>
<protein>
    <submittedName>
        <fullName evidence="1">Uncharacterized protein</fullName>
    </submittedName>
</protein>
<dbReference type="OrthoDB" id="5290763at2"/>